<name>A0A060RH87_9STRE</name>
<evidence type="ECO:0000259" key="2">
    <source>
        <dbReference type="Pfam" id="PF10400"/>
    </source>
</evidence>
<sequence>MPKERLLPYIILGIVKHSSPITGQAITKQFDNEIGEFWRASHSQIYPELKRMSNDNWLKQTTSEDNAKEKYYQLTSEGEAILSNWLEETVEEAPIQKDLFSLKMFFIHDQSNPRILSLLEEERQILLEQLAHFKMREKLLFSSSKDIERAYGHYLILSRAISRVSSQLSWIEDTIQQWQKHHKN</sequence>
<dbReference type="Proteomes" id="UP000071927">
    <property type="component" value="Unassembled WGS sequence"/>
</dbReference>
<dbReference type="EMBL" id="LQOF01000022">
    <property type="protein sequence ID" value="KXT73427.1"/>
    <property type="molecule type" value="Genomic_DNA"/>
</dbReference>
<dbReference type="InterPro" id="IPR018309">
    <property type="entry name" value="Tscrpt_reg_PadR_C"/>
</dbReference>
<organism evidence="3 7">
    <name type="scientific">Streptococcus gallolyticus</name>
    <dbReference type="NCBI Taxonomy" id="315405"/>
    <lineage>
        <taxon>Bacteria</taxon>
        <taxon>Bacillati</taxon>
        <taxon>Bacillota</taxon>
        <taxon>Bacilli</taxon>
        <taxon>Lactobacillales</taxon>
        <taxon>Streptococcaceae</taxon>
        <taxon>Streptococcus</taxon>
    </lineage>
</organism>
<evidence type="ECO:0000313" key="7">
    <source>
        <dbReference type="Proteomes" id="UP000027584"/>
    </source>
</evidence>
<reference evidence="8 9" key="3">
    <citation type="submission" date="2016-01" db="EMBL/GenBank/DDBJ databases">
        <title>Highly variable Streptococcus oralis are common among viridans streptococci isolated from primates.</title>
        <authorList>
            <person name="Denapaite D."/>
            <person name="Rieger M."/>
            <person name="Koendgen S."/>
            <person name="Brueckner R."/>
            <person name="Ochigava I."/>
            <person name="Kappeler P."/>
            <person name="Maetz-Rensing K."/>
            <person name="Leendertz F."/>
            <person name="Hakenbeck R."/>
        </authorList>
    </citation>
    <scope>NUCLEOTIDE SEQUENCE [LARGE SCALE GENOMIC DNA]</scope>
    <source>
        <strain evidence="4 8">DD02</strain>
        <strain evidence="5 9">DD03</strain>
    </source>
</reference>
<dbReference type="InterPro" id="IPR036388">
    <property type="entry name" value="WH-like_DNA-bd_sf"/>
</dbReference>
<feature type="domain" description="Transcription regulator PadR N-terminal" evidence="1">
    <location>
        <begin position="11"/>
        <end position="82"/>
    </location>
</feature>
<dbReference type="Gene3D" id="6.10.140.190">
    <property type="match status" value="1"/>
</dbReference>
<dbReference type="Proteomes" id="UP000182712">
    <property type="component" value="Unassembled WGS sequence"/>
</dbReference>
<dbReference type="Proteomes" id="UP000027584">
    <property type="component" value="Unassembled WGS sequence"/>
</dbReference>
<keyword evidence="6" id="KW-0238">DNA-binding</keyword>
<evidence type="ECO:0000313" key="4">
    <source>
        <dbReference type="EMBL" id="KXT73427.1"/>
    </source>
</evidence>
<dbReference type="EMBL" id="CCBC010000171">
    <property type="protein sequence ID" value="CDO18167.1"/>
    <property type="molecule type" value="Genomic_DNA"/>
</dbReference>
<evidence type="ECO:0000313" key="10">
    <source>
        <dbReference type="Proteomes" id="UP000182712"/>
    </source>
</evidence>
<dbReference type="EMBL" id="FOGM01000017">
    <property type="protein sequence ID" value="SES10359.1"/>
    <property type="molecule type" value="Genomic_DNA"/>
</dbReference>
<accession>A0A060RH87</accession>
<dbReference type="Pfam" id="PF10400">
    <property type="entry name" value="Vir_act_alpha_C"/>
    <property type="match status" value="1"/>
</dbReference>
<dbReference type="InterPro" id="IPR005149">
    <property type="entry name" value="Tscrpt_reg_PadR_N"/>
</dbReference>
<dbReference type="AlphaFoldDB" id="A0A060RH87"/>
<dbReference type="Pfam" id="PF03551">
    <property type="entry name" value="PadR"/>
    <property type="match status" value="1"/>
</dbReference>
<proteinExistence type="predicted"/>
<dbReference type="PANTHER" id="PTHR43252">
    <property type="entry name" value="TRANSCRIPTIONAL REGULATOR YQJI"/>
    <property type="match status" value="1"/>
</dbReference>
<evidence type="ECO:0000313" key="8">
    <source>
        <dbReference type="Proteomes" id="UP000070198"/>
    </source>
</evidence>
<evidence type="ECO:0000313" key="9">
    <source>
        <dbReference type="Proteomes" id="UP000071927"/>
    </source>
</evidence>
<dbReference type="RefSeq" id="WP_039694332.1">
    <property type="nucleotide sequence ID" value="NZ_CP113954.2"/>
</dbReference>
<evidence type="ECO:0000259" key="1">
    <source>
        <dbReference type="Pfam" id="PF03551"/>
    </source>
</evidence>
<dbReference type="EMBL" id="LQXV01000139">
    <property type="protein sequence ID" value="KXU09663.1"/>
    <property type="molecule type" value="Genomic_DNA"/>
</dbReference>
<dbReference type="PATRIC" id="fig|315405.11.peg.223"/>
<dbReference type="PANTHER" id="PTHR43252:SF2">
    <property type="entry name" value="TRANSCRIPTION REGULATOR, PADR-LIKE FAMILY"/>
    <property type="match status" value="1"/>
</dbReference>
<feature type="domain" description="Transcription regulator PadR C-terminal" evidence="2">
    <location>
        <begin position="97"/>
        <end position="177"/>
    </location>
</feature>
<reference evidence="3 7" key="1">
    <citation type="submission" date="2014-02" db="EMBL/GenBank/DDBJ databases">
        <authorList>
            <person name="Manrique M."/>
        </authorList>
    </citation>
    <scope>NUCLEOTIDE SEQUENCE [LARGE SCALE GENOMIC DNA]</scope>
    <source>
        <strain evidence="3 7">LMG17956</strain>
    </source>
</reference>
<dbReference type="SUPFAM" id="SSF46785">
    <property type="entry name" value="Winged helix' DNA-binding domain"/>
    <property type="match status" value="1"/>
</dbReference>
<dbReference type="GO" id="GO:0003677">
    <property type="term" value="F:DNA binding"/>
    <property type="evidence" value="ECO:0007669"/>
    <property type="project" value="UniProtKB-KW"/>
</dbReference>
<protein>
    <submittedName>
        <fullName evidence="6">DNA-binding transcriptional regulator, PadR family</fullName>
    </submittedName>
    <submittedName>
        <fullName evidence="4">Negative regulator of phenolic acid metabolism PadR</fullName>
    </submittedName>
    <submittedName>
        <fullName evidence="3">Putative regulator of phenolic acid metabolism Pa dR</fullName>
    </submittedName>
</protein>
<reference evidence="6 10" key="4">
    <citation type="submission" date="2016-10" db="EMBL/GenBank/DDBJ databases">
        <authorList>
            <person name="de Groot N.N."/>
        </authorList>
    </citation>
    <scope>NUCLEOTIDE SEQUENCE [LARGE SCALE GENOMIC DNA]</scope>
    <source>
        <strain evidence="6 10">VTM2R47</strain>
    </source>
</reference>
<dbReference type="InterPro" id="IPR036390">
    <property type="entry name" value="WH_DNA-bd_sf"/>
</dbReference>
<dbReference type="Proteomes" id="UP000070198">
    <property type="component" value="Unassembled WGS sequence"/>
</dbReference>
<gene>
    <name evidence="3" type="ORF">BN963_SGAL_01362</name>
    <name evidence="6" type="ORF">SAMN04487840_1178</name>
    <name evidence="4" type="ORF">SGADD02_00200</name>
    <name evidence="5" type="ORF">SGADD03_00589</name>
</gene>
<evidence type="ECO:0000313" key="6">
    <source>
        <dbReference type="EMBL" id="SES10359.1"/>
    </source>
</evidence>
<dbReference type="Gene3D" id="1.10.10.10">
    <property type="entry name" value="Winged helix-like DNA-binding domain superfamily/Winged helix DNA-binding domain"/>
    <property type="match status" value="1"/>
</dbReference>
<reference evidence="3 7" key="2">
    <citation type="submission" date="2014-05" db="EMBL/GenBank/DDBJ databases">
        <title>Genome sequence of Streptococcus gallolyticus.</title>
        <authorList>
            <person name="Del Campo R."/>
        </authorList>
    </citation>
    <scope>NUCLEOTIDE SEQUENCE [LARGE SCALE GENOMIC DNA]</scope>
    <source>
        <strain evidence="3 7">LMG17956</strain>
    </source>
</reference>
<evidence type="ECO:0000313" key="5">
    <source>
        <dbReference type="EMBL" id="KXU09663.1"/>
    </source>
</evidence>
<evidence type="ECO:0000313" key="3">
    <source>
        <dbReference type="EMBL" id="CDO18167.1"/>
    </source>
</evidence>